<dbReference type="WBParaSite" id="nRc.2.0.1.t43932-RA">
    <property type="protein sequence ID" value="nRc.2.0.1.t43932-RA"/>
    <property type="gene ID" value="nRc.2.0.1.g43932"/>
</dbReference>
<proteinExistence type="predicted"/>
<evidence type="ECO:0000313" key="2">
    <source>
        <dbReference type="WBParaSite" id="nRc.2.0.1.t43932-RA"/>
    </source>
</evidence>
<protein>
    <submittedName>
        <fullName evidence="2">Uncharacterized protein</fullName>
    </submittedName>
</protein>
<organism evidence="1 2">
    <name type="scientific">Romanomermis culicivorax</name>
    <name type="common">Nematode worm</name>
    <dbReference type="NCBI Taxonomy" id="13658"/>
    <lineage>
        <taxon>Eukaryota</taxon>
        <taxon>Metazoa</taxon>
        <taxon>Ecdysozoa</taxon>
        <taxon>Nematoda</taxon>
        <taxon>Enoplea</taxon>
        <taxon>Dorylaimia</taxon>
        <taxon>Mermithida</taxon>
        <taxon>Mermithoidea</taxon>
        <taxon>Mermithidae</taxon>
        <taxon>Romanomermis</taxon>
    </lineage>
</organism>
<sequence length="64" mass="7195">MFIEIEEEAKKVALAKSCFWLAKNNATYVYYDGESGSSGACDLCGRKTKTFAKLIHNVYLRPVD</sequence>
<name>A0A915KYB0_ROMCU</name>
<accession>A0A915KYB0</accession>
<keyword evidence="1" id="KW-1185">Reference proteome</keyword>
<dbReference type="AlphaFoldDB" id="A0A915KYB0"/>
<evidence type="ECO:0000313" key="1">
    <source>
        <dbReference type="Proteomes" id="UP000887565"/>
    </source>
</evidence>
<reference evidence="2" key="1">
    <citation type="submission" date="2022-11" db="UniProtKB">
        <authorList>
            <consortium name="WormBaseParasite"/>
        </authorList>
    </citation>
    <scope>IDENTIFICATION</scope>
</reference>
<dbReference type="Proteomes" id="UP000887565">
    <property type="component" value="Unplaced"/>
</dbReference>